<name>A0ABW4Z7S0_9BACT</name>
<dbReference type="Proteomes" id="UP001597389">
    <property type="component" value="Unassembled WGS sequence"/>
</dbReference>
<sequence>MKTFTYSYLVLLCFANISCKDKVKVGSKVDITETGRKETAVEVVESQDMTKEFFGEQFKKIEAEEAAASANKELLPSDDKNETPDE</sequence>
<proteinExistence type="predicted"/>
<gene>
    <name evidence="1" type="ORF">ACFSW8_02660</name>
</gene>
<evidence type="ECO:0000313" key="1">
    <source>
        <dbReference type="EMBL" id="MFD2157795.1"/>
    </source>
</evidence>
<dbReference type="EMBL" id="JBHUJB010000012">
    <property type="protein sequence ID" value="MFD2157795.1"/>
    <property type="molecule type" value="Genomic_DNA"/>
</dbReference>
<comment type="caution">
    <text evidence="1">The sequence shown here is derived from an EMBL/GenBank/DDBJ whole genome shotgun (WGS) entry which is preliminary data.</text>
</comment>
<reference evidence="2" key="1">
    <citation type="journal article" date="2019" name="Int. J. Syst. Evol. Microbiol.">
        <title>The Global Catalogue of Microorganisms (GCM) 10K type strain sequencing project: providing services to taxonomists for standard genome sequencing and annotation.</title>
        <authorList>
            <consortium name="The Broad Institute Genomics Platform"/>
            <consortium name="The Broad Institute Genome Sequencing Center for Infectious Disease"/>
            <person name="Wu L."/>
            <person name="Ma J."/>
        </authorList>
    </citation>
    <scope>NUCLEOTIDE SEQUENCE [LARGE SCALE GENOMIC DNA]</scope>
    <source>
        <strain evidence="2">CCUG 57942</strain>
    </source>
</reference>
<protein>
    <submittedName>
        <fullName evidence="1">Uncharacterized protein</fullName>
    </submittedName>
</protein>
<evidence type="ECO:0000313" key="2">
    <source>
        <dbReference type="Proteomes" id="UP001597389"/>
    </source>
</evidence>
<organism evidence="1 2">
    <name type="scientific">Rubritalea tangerina</name>
    <dbReference type="NCBI Taxonomy" id="430798"/>
    <lineage>
        <taxon>Bacteria</taxon>
        <taxon>Pseudomonadati</taxon>
        <taxon>Verrucomicrobiota</taxon>
        <taxon>Verrucomicrobiia</taxon>
        <taxon>Verrucomicrobiales</taxon>
        <taxon>Rubritaleaceae</taxon>
        <taxon>Rubritalea</taxon>
    </lineage>
</organism>
<keyword evidence="2" id="KW-1185">Reference proteome</keyword>
<dbReference type="RefSeq" id="WP_377177369.1">
    <property type="nucleotide sequence ID" value="NZ_JBHUJB010000012.1"/>
</dbReference>
<accession>A0ABW4Z7S0</accession>